<feature type="domain" description="CBS" evidence="4">
    <location>
        <begin position="93"/>
        <end position="151"/>
    </location>
</feature>
<feature type="domain" description="BON" evidence="3">
    <location>
        <begin position="147"/>
        <end position="216"/>
    </location>
</feature>
<dbReference type="PANTHER" id="PTHR43080">
    <property type="entry name" value="CBS DOMAIN-CONTAINING PROTEIN CBSX3, MITOCHONDRIAL"/>
    <property type="match status" value="1"/>
</dbReference>
<proteinExistence type="predicted"/>
<evidence type="ECO:0000256" key="2">
    <source>
        <dbReference type="PROSITE-ProRule" id="PRU00703"/>
    </source>
</evidence>
<evidence type="ECO:0000259" key="3">
    <source>
        <dbReference type="PROSITE" id="PS50914"/>
    </source>
</evidence>
<dbReference type="Pfam" id="PF04972">
    <property type="entry name" value="BON"/>
    <property type="match status" value="1"/>
</dbReference>
<dbReference type="CDD" id="cd04586">
    <property type="entry name" value="CBS_pair_BON_assoc"/>
    <property type="match status" value="1"/>
</dbReference>
<dbReference type="Gene3D" id="3.30.1340.30">
    <property type="match status" value="1"/>
</dbReference>
<dbReference type="PROSITE" id="PS51371">
    <property type="entry name" value="CBS"/>
    <property type="match status" value="2"/>
</dbReference>
<dbReference type="Gene3D" id="3.10.580.10">
    <property type="entry name" value="CBS-domain"/>
    <property type="match status" value="1"/>
</dbReference>
<comment type="caution">
    <text evidence="5">The sequence shown here is derived from an EMBL/GenBank/DDBJ whole genome shotgun (WGS) entry which is preliminary data.</text>
</comment>
<dbReference type="PANTHER" id="PTHR43080:SF29">
    <property type="entry name" value="OS02G0818000 PROTEIN"/>
    <property type="match status" value="1"/>
</dbReference>
<dbReference type="Pfam" id="PF00571">
    <property type="entry name" value="CBS"/>
    <property type="match status" value="2"/>
</dbReference>
<sequence>MRHRLTVADVMTTDVVTVPEHAGFKVVAETLAEHHISAVPVIGSAGTVVGVVSETDLLRKEEFQRAAEAPWVSRWWQRRRRAKAAAVTAGELMTRPAVTVVRDSTIDEAARLMAARDITRLVVTDADGYFLDGIVTRSDLLSAYVATDREILRRVRLDVLQHALWDDPFGVEVSVSDGVVTLAGELDNRSLVPIAEKLTREVDGVVDVRNNLTWAFDDTVTTRN</sequence>
<evidence type="ECO:0000259" key="4">
    <source>
        <dbReference type="PROSITE" id="PS51371"/>
    </source>
</evidence>
<dbReference type="EMBL" id="SOCE01000002">
    <property type="protein sequence ID" value="TDU83830.1"/>
    <property type="molecule type" value="Genomic_DNA"/>
</dbReference>
<organism evidence="5 6">
    <name type="scientific">Kribbella voronezhensis</name>
    <dbReference type="NCBI Taxonomy" id="2512212"/>
    <lineage>
        <taxon>Bacteria</taxon>
        <taxon>Bacillati</taxon>
        <taxon>Actinomycetota</taxon>
        <taxon>Actinomycetes</taxon>
        <taxon>Propionibacteriales</taxon>
        <taxon>Kribbellaceae</taxon>
        <taxon>Kribbella</taxon>
    </lineage>
</organism>
<keyword evidence="1 2" id="KW-0129">CBS domain</keyword>
<accession>A0A4R7SWU1</accession>
<dbReference type="Proteomes" id="UP000295151">
    <property type="component" value="Unassembled WGS sequence"/>
</dbReference>
<dbReference type="RefSeq" id="WP_133983361.1">
    <property type="nucleotide sequence ID" value="NZ_SOCE01000002.1"/>
</dbReference>
<dbReference type="InterPro" id="IPR017080">
    <property type="entry name" value="UCP036990_CBS_BON"/>
</dbReference>
<feature type="domain" description="CBS" evidence="4">
    <location>
        <begin position="11"/>
        <end position="68"/>
    </location>
</feature>
<dbReference type="PROSITE" id="PS50914">
    <property type="entry name" value="BON"/>
    <property type="match status" value="1"/>
</dbReference>
<gene>
    <name evidence="5" type="ORF">EV138_6294</name>
</gene>
<evidence type="ECO:0000313" key="5">
    <source>
        <dbReference type="EMBL" id="TDU83830.1"/>
    </source>
</evidence>
<evidence type="ECO:0000313" key="6">
    <source>
        <dbReference type="Proteomes" id="UP000295151"/>
    </source>
</evidence>
<name>A0A4R7SWU1_9ACTN</name>
<dbReference type="InterPro" id="IPR007055">
    <property type="entry name" value="BON_dom"/>
</dbReference>
<dbReference type="OrthoDB" id="3626971at2"/>
<protein>
    <submittedName>
        <fullName evidence="5">CBS domain protein</fullName>
    </submittedName>
</protein>
<dbReference type="SUPFAM" id="SSF54631">
    <property type="entry name" value="CBS-domain pair"/>
    <property type="match status" value="1"/>
</dbReference>
<dbReference type="AlphaFoldDB" id="A0A4R7SWU1"/>
<keyword evidence="6" id="KW-1185">Reference proteome</keyword>
<dbReference type="InterPro" id="IPR046342">
    <property type="entry name" value="CBS_dom_sf"/>
</dbReference>
<evidence type="ECO:0000256" key="1">
    <source>
        <dbReference type="ARBA" id="ARBA00023122"/>
    </source>
</evidence>
<dbReference type="PIRSF" id="PIRSF036990">
    <property type="entry name" value="UCP036990_CBS_BON"/>
    <property type="match status" value="1"/>
</dbReference>
<dbReference type="SMART" id="SM00116">
    <property type="entry name" value="CBS"/>
    <property type="match status" value="2"/>
</dbReference>
<dbReference type="InterPro" id="IPR000644">
    <property type="entry name" value="CBS_dom"/>
</dbReference>
<dbReference type="InterPro" id="IPR051257">
    <property type="entry name" value="Diverse_CBS-Domain"/>
</dbReference>
<reference evidence="5 6" key="1">
    <citation type="submission" date="2019-03" db="EMBL/GenBank/DDBJ databases">
        <title>Genomic Encyclopedia of Type Strains, Phase III (KMG-III): the genomes of soil and plant-associated and newly described type strains.</title>
        <authorList>
            <person name="Whitman W."/>
        </authorList>
    </citation>
    <scope>NUCLEOTIDE SEQUENCE [LARGE SCALE GENOMIC DNA]</scope>
    <source>
        <strain evidence="5 6">VKM Ac-2575</strain>
    </source>
</reference>